<dbReference type="NCBIfam" id="TIGR04131">
    <property type="entry name" value="Bac_Flav_CTERM"/>
    <property type="match status" value="1"/>
</dbReference>
<proteinExistence type="predicted"/>
<organism evidence="3 4">
    <name type="scientific">Nemorincola caseinilytica</name>
    <dbReference type="NCBI Taxonomy" id="2054315"/>
    <lineage>
        <taxon>Bacteria</taxon>
        <taxon>Pseudomonadati</taxon>
        <taxon>Bacteroidota</taxon>
        <taxon>Chitinophagia</taxon>
        <taxon>Chitinophagales</taxon>
        <taxon>Chitinophagaceae</taxon>
        <taxon>Nemorincola</taxon>
    </lineage>
</organism>
<dbReference type="InterPro" id="IPR026341">
    <property type="entry name" value="T9SS_type_B"/>
</dbReference>
<protein>
    <recommendedName>
        <fullName evidence="2">Ig-like domain-containing protein</fullName>
    </recommendedName>
</protein>
<dbReference type="InterPro" id="IPR007110">
    <property type="entry name" value="Ig-like_dom"/>
</dbReference>
<feature type="chain" id="PRO_5046886954" description="Ig-like domain-containing protein" evidence="1">
    <location>
        <begin position="20"/>
        <end position="2522"/>
    </location>
</feature>
<dbReference type="SUPFAM" id="SSF49373">
    <property type="entry name" value="Invasin/intimin cell-adhesion fragments"/>
    <property type="match status" value="6"/>
</dbReference>
<dbReference type="Pfam" id="PF13585">
    <property type="entry name" value="CHU_C"/>
    <property type="match status" value="1"/>
</dbReference>
<accession>A0ABP8N8D9</accession>
<dbReference type="Gene3D" id="2.60.40.1080">
    <property type="match status" value="6"/>
</dbReference>
<name>A0ABP8N8D9_9BACT</name>
<evidence type="ECO:0000313" key="3">
    <source>
        <dbReference type="EMBL" id="GAA4463106.1"/>
    </source>
</evidence>
<dbReference type="Proteomes" id="UP001500067">
    <property type="component" value="Unassembled WGS sequence"/>
</dbReference>
<evidence type="ECO:0000313" key="4">
    <source>
        <dbReference type="Proteomes" id="UP001500067"/>
    </source>
</evidence>
<evidence type="ECO:0000259" key="2">
    <source>
        <dbReference type="PROSITE" id="PS50835"/>
    </source>
</evidence>
<dbReference type="SMART" id="SM00635">
    <property type="entry name" value="BID_2"/>
    <property type="match status" value="7"/>
</dbReference>
<dbReference type="InterPro" id="IPR003343">
    <property type="entry name" value="Big_2"/>
</dbReference>
<sequence>MVCGLMLVASLAAPVRGLAAIGFSGGNITPTPQLVCSGSVGSFTFTPTTCSLPVGADWTADYAIDSFDFVTLNWLTPAFGTVSGSISAASPTVVYTTDVLISSACYQLRYRVRLTNITQPCIPGTTAFNSGDAVLNVCPAADPITGPSAVCVNGTITLATTSTGGAWSSSASGIASVGTDGVVTGHVAGTADIIYTLPGGCTAIHPVTVNANPTAVTGPTVACQGTTATYTLAGGPVPGTWSSTDPTVGTIDVATGVYTASATNSGLSTITFTNASGCTSSLAITINPFPNAIGCNTAMCFGDSINLCSTTPGGVWTSGDPSVITMVDPATGRITPTSPTAGTATVSYTVGGCSVTTIATATAAPSSIVGPTVVCEGATITLTGNPGGGTWSTTTPAIFSVNPGTGDVLALAGSGGSTGTVVYHLGTCTLSATVSVNVSPTPIIGGPQLCVGQTVTFTSTPAGGFWTRTPIVGTLNITTGVFTPPSTVGTVTISYTLPGTGCRTTKVVTVGVAPDTITGPTIVCQNSSITMCNATFGGDWGTITGGTGTATVNPVSAGCTSVTGTAPGTVIVTYALSATGCSTSKVITVDPAPTVITGPDYVCQGQTSNYSSSPGLGLWTIAPTTVATVTPATGVVTGVATGTATLTYTLPNGCSVSRVVTVATTPSTITGILAICVGQSTTLTSAPPGGTWMGTDTSVAFVDTLLGTVTGRSPGAIIVTRTLQPSGCNTTTVVTVNPLPPAITGSLQVCQFECTTLSNPIPGGTWSSLITGVATIGSSSGVACGHLPGTTTISYTFTSTGCSRTAVFTVNPQPLAIDGTLSVCVGSTTVLTNFSPGGPGTWTSGNPAVAPVNPTTGMVTGVSAGTANITYTLPTGCDTFATVTVNPLPAAITATNGIHTCVGSCKPLSNASPGGTWSSQDPSIATVHPSLGTLCGVNVGTTFITYTLPTGCITVSIATVQPTPPLPIGTDSVCVGSTVTFTHDTAGGTWSSGNLGVATVFLGTGVITGVSQGTANITYTTPIGCTTFRTLTVNPVPPAITGTLYMCVNNTSTLSNSMPGGTWVSGTTSIAVVGSSTGVVTGISAGTTLITYVMPTGCMATAVVTVYPLPVITGSVLVCPGVASTLNATPAGGLWTSSPTSIATIGSLTGVVMGVNPGTVNITYILASTCQAHVTATVQPLPAVITGPDQVCVGSDIQLFNFTGGGGTWSSSNPAIGSVGVTSGIVTGVSAGVVSITFTATTTGCVISKLVTVNPLPSAITGPSSVCVGSTITLGSTPPGGTWSVSGGHTSIVSGTGVLTGVSAGVDNITYTLPTGCIAVRSVTVDPLPAAIAGSLHVCFGNTATIYSGPAGGTWTWTNATGVINLTPLVAGSDTATITGITPGTATVTYTLPSGCEVTTTVTVDSLPGPITGLLNICVNDTTTLHSSSPGGTWSSDNVFIAVINGTSPTTGLLASVSAGTVTITYTLPTGCFITAVMTINPIPQPILGPLAICKDDVVTLSNVTTGGMWTSGNGAVATIGSASGTVTGIAPGTSVITYTLPSSCSRTAVLTVNPLPLPITGPLSICRGDTVVLTSATPGGTWSSGNPDTAFIFMPSGIMIGISPGPATITYTLPTGCKATTLVTVNPIPTAFNIAGSRVVCQGQSATLSHPTMPGGTWSATPTTVVTINATTGTYTGISGFGTATIRYVMPTGCDTFITVTVNPLPAAITGVLAVCVGNTSLLSSTTPGGTWSSSSPGVGTIDPNTGLFTAIAPTNTLITYRLTATGCAVTAVATVNPLPGTITGPASMCLDDTVVIGSTPTGGSWSFSPSGILNVIAIPPSFGTASVVGVSPGTATITYTLPTGCFRTSTFTVDSLPNPIVGPDTVCVGSTIILASTPSGSSGSGTWSFTSTPGGVISIAPFASHPDSATITGILPDTALVTFTNGHGCTAGHTVYVRPLPAGITGPTNVCVGFTITQASATGGGKWSISDTTILTVVASIDSVTGVVTAISPGTAMVTYKLPTSCYVTRIITVNPVPDVSIVSYPSLVCKYASVTVNATGAGTGGNYTWTPPTGLSATTGATVVASPTITTTYTVTGTTAAGCSDTAVVTVWIDSLLNDITITGQDSICMGDCTTLIAKGRESTYFEWRPSTGLSCTICDTVTACPTTTTVYNALAIDSLGCRDSLFFTVRVLPLPLMTVSPNPVIVCNGRSTQVNITDASGTAGTTFEWFPNAFLSCVVCPDPVISATSNLVYRVIGVTPFGCRDSIRIPVTVLDSAFNSINKDTVICEGASAQLYAISYNPDGSRSDFRWSPTTNMSDPTISNPVVTPIATTTYSVAITPNVCFPDTLYTTVVVVPAPEISITPKSSTVAPGTPVTLTASIDNQVVVSSFAWTDPATLSCYECFRTVATPSVTTTYTFTATSVYGCTSSATAVVNVGCESSQIYIPNSFTPNGDGMNDRFYVQGKGIGKVTKFLIYGRWGQLVYEGYNLDVNDASRGWDGQYKDVMMPPGVYYYVVEATCSLNGTLFTYQGDVTIVK</sequence>
<comment type="caution">
    <text evidence="3">The sequence shown here is derived from an EMBL/GenBank/DDBJ whole genome shotgun (WGS) entry which is preliminary data.</text>
</comment>
<dbReference type="Pfam" id="PF02368">
    <property type="entry name" value="Big_2"/>
    <property type="match status" value="2"/>
</dbReference>
<reference evidence="4" key="1">
    <citation type="journal article" date="2019" name="Int. J. Syst. Evol. Microbiol.">
        <title>The Global Catalogue of Microorganisms (GCM) 10K type strain sequencing project: providing services to taxonomists for standard genome sequencing and annotation.</title>
        <authorList>
            <consortium name="The Broad Institute Genomics Platform"/>
            <consortium name="The Broad Institute Genome Sequencing Center for Infectious Disease"/>
            <person name="Wu L."/>
            <person name="Ma J."/>
        </authorList>
    </citation>
    <scope>NUCLEOTIDE SEQUENCE [LARGE SCALE GENOMIC DNA]</scope>
    <source>
        <strain evidence="4">JCM 32105</strain>
    </source>
</reference>
<dbReference type="PROSITE" id="PS50835">
    <property type="entry name" value="IG_LIKE"/>
    <property type="match status" value="1"/>
</dbReference>
<gene>
    <name evidence="3" type="ORF">GCM10023093_10830</name>
</gene>
<feature type="domain" description="Ig-like" evidence="2">
    <location>
        <begin position="2343"/>
        <end position="2422"/>
    </location>
</feature>
<feature type="signal peptide" evidence="1">
    <location>
        <begin position="1"/>
        <end position="19"/>
    </location>
</feature>
<dbReference type="InterPro" id="IPR008964">
    <property type="entry name" value="Invasin/intimin_cell_adhesion"/>
</dbReference>
<dbReference type="EMBL" id="BAABFA010000008">
    <property type="protein sequence ID" value="GAA4463106.1"/>
    <property type="molecule type" value="Genomic_DNA"/>
</dbReference>
<keyword evidence="4" id="KW-1185">Reference proteome</keyword>
<keyword evidence="1" id="KW-0732">Signal</keyword>
<evidence type="ECO:0000256" key="1">
    <source>
        <dbReference type="SAM" id="SignalP"/>
    </source>
</evidence>